<protein>
    <recommendedName>
        <fullName evidence="6">X-box-binding protein 1</fullName>
    </recommendedName>
</protein>
<evidence type="ECO:0000259" key="7">
    <source>
        <dbReference type="PROSITE" id="PS50217"/>
    </source>
</evidence>
<dbReference type="RefSeq" id="XP_022237485.1">
    <property type="nucleotide sequence ID" value="XM_022381777.1"/>
</dbReference>
<dbReference type="CDD" id="cd14691">
    <property type="entry name" value="bZIP_XBP1"/>
    <property type="match status" value="1"/>
</dbReference>
<dbReference type="Gene3D" id="1.20.5.170">
    <property type="match status" value="1"/>
</dbReference>
<evidence type="ECO:0000256" key="6">
    <source>
        <dbReference type="ARBA" id="ARBA00040165"/>
    </source>
</evidence>
<evidence type="ECO:0000313" key="8">
    <source>
        <dbReference type="Proteomes" id="UP000694941"/>
    </source>
</evidence>
<dbReference type="SUPFAM" id="SSF57959">
    <property type="entry name" value="Leucine zipper domain"/>
    <property type="match status" value="1"/>
</dbReference>
<proteinExistence type="predicted"/>
<dbReference type="Proteomes" id="UP000694941">
    <property type="component" value="Unplaced"/>
</dbReference>
<feature type="domain" description="BZIP" evidence="7">
    <location>
        <begin position="90"/>
        <end position="128"/>
    </location>
</feature>
<keyword evidence="1" id="KW-0832">Ubl conjugation</keyword>
<keyword evidence="5" id="KW-0539">Nucleus</keyword>
<name>A0ABM1S1I0_LIMPO</name>
<dbReference type="PANTHER" id="PTHR46542:SF1">
    <property type="entry name" value="X-BOX BINDING PROTEIN 1"/>
    <property type="match status" value="1"/>
</dbReference>
<dbReference type="SMART" id="SM00338">
    <property type="entry name" value="BRLZ"/>
    <property type="match status" value="1"/>
</dbReference>
<evidence type="ECO:0000256" key="1">
    <source>
        <dbReference type="ARBA" id="ARBA00022843"/>
    </source>
</evidence>
<dbReference type="InterPro" id="IPR004827">
    <property type="entry name" value="bZIP"/>
</dbReference>
<dbReference type="GeneID" id="106478215"/>
<accession>A0ABM1S1I0</accession>
<evidence type="ECO:0000256" key="3">
    <source>
        <dbReference type="ARBA" id="ARBA00023125"/>
    </source>
</evidence>
<evidence type="ECO:0000256" key="5">
    <source>
        <dbReference type="ARBA" id="ARBA00023242"/>
    </source>
</evidence>
<evidence type="ECO:0000313" key="9">
    <source>
        <dbReference type="RefSeq" id="XP_022237485.1"/>
    </source>
</evidence>
<sequence>MAIVITNATSHIGSEVLKKSSSHVTNHPDIDKLNSLGFCSSVTTLPRSGMSILKSEKALKADVLRQNVEESSRSAMGVRKRERLDHLSLEQKIMRRKLKNRVAAQSARDRKKARLDELEISVKVLEKEVGYLPHLPVLLLFFSDPVLISGQSFHFLEASISVLMFCFLTIMPDSEKKHKCSKQLYIMKNSINREKDFSRSFKQASLINGPLQKEQDLPVLVLLMMQYVFLQVMMSLMTSLTCFSSTVKSYSRVLQNRKILFHPTPTVCGMEKANMPVIKWWGPQQKSWNPSKN</sequence>
<keyword evidence="4" id="KW-0804">Transcription</keyword>
<evidence type="ECO:0000256" key="4">
    <source>
        <dbReference type="ARBA" id="ARBA00023163"/>
    </source>
</evidence>
<dbReference type="PROSITE" id="PS50217">
    <property type="entry name" value="BZIP"/>
    <property type="match status" value="1"/>
</dbReference>
<keyword evidence="2" id="KW-0805">Transcription regulation</keyword>
<keyword evidence="8" id="KW-1185">Reference proteome</keyword>
<dbReference type="InterPro" id="IPR052470">
    <property type="entry name" value="ER_Stress-Reg_TF"/>
</dbReference>
<keyword evidence="3" id="KW-0238">DNA-binding</keyword>
<reference evidence="9" key="1">
    <citation type="submission" date="2025-08" db="UniProtKB">
        <authorList>
            <consortium name="RefSeq"/>
        </authorList>
    </citation>
    <scope>IDENTIFICATION</scope>
    <source>
        <tissue evidence="9">Muscle</tissue>
    </source>
</reference>
<gene>
    <name evidence="9" type="primary">LOC106478215</name>
</gene>
<dbReference type="PANTHER" id="PTHR46542">
    <property type="entry name" value="X-BOX BINDING PROTEIN 1"/>
    <property type="match status" value="1"/>
</dbReference>
<dbReference type="Pfam" id="PF00170">
    <property type="entry name" value="bZIP_1"/>
    <property type="match status" value="1"/>
</dbReference>
<organism evidence="8 9">
    <name type="scientific">Limulus polyphemus</name>
    <name type="common">Atlantic horseshoe crab</name>
    <dbReference type="NCBI Taxonomy" id="6850"/>
    <lineage>
        <taxon>Eukaryota</taxon>
        <taxon>Metazoa</taxon>
        <taxon>Ecdysozoa</taxon>
        <taxon>Arthropoda</taxon>
        <taxon>Chelicerata</taxon>
        <taxon>Merostomata</taxon>
        <taxon>Xiphosura</taxon>
        <taxon>Limulidae</taxon>
        <taxon>Limulus</taxon>
    </lineage>
</organism>
<dbReference type="InterPro" id="IPR046347">
    <property type="entry name" value="bZIP_sf"/>
</dbReference>
<evidence type="ECO:0000256" key="2">
    <source>
        <dbReference type="ARBA" id="ARBA00023015"/>
    </source>
</evidence>